<dbReference type="SUPFAM" id="SSF46689">
    <property type="entry name" value="Homeodomain-like"/>
    <property type="match status" value="1"/>
</dbReference>
<sequence>MGHSRDDKAASHDRIVRIAAARFRESGVDGIGVAELMQEAGLTHGGFYRHFASRDDLVAEAVEMALGHSRVQTTTTGPDGAPRDYAEFVAAYLDPAHRDDPANGCAVAALAGEAGRLDERPRAAFTRQFKTNLDNVAAMQRAKVPDAGRADALLAASALVGAVALSRAVSDPALSDEILAAVRARLVALTEV</sequence>
<dbReference type="SUPFAM" id="SSF48498">
    <property type="entry name" value="Tetracyclin repressor-like, C-terminal domain"/>
    <property type="match status" value="1"/>
</dbReference>
<name>A0ABU1K0A3_9PROT</name>
<evidence type="ECO:0000256" key="2">
    <source>
        <dbReference type="ARBA" id="ARBA00023125"/>
    </source>
</evidence>
<dbReference type="PROSITE" id="PS50977">
    <property type="entry name" value="HTH_TETR_2"/>
    <property type="match status" value="1"/>
</dbReference>
<gene>
    <name evidence="6" type="ORF">E9232_006521</name>
</gene>
<dbReference type="PRINTS" id="PR00455">
    <property type="entry name" value="HTHTETR"/>
</dbReference>
<organism evidence="6 7">
    <name type="scientific">Inquilinus ginsengisoli</name>
    <dbReference type="NCBI Taxonomy" id="363840"/>
    <lineage>
        <taxon>Bacteria</taxon>
        <taxon>Pseudomonadati</taxon>
        <taxon>Pseudomonadota</taxon>
        <taxon>Alphaproteobacteria</taxon>
        <taxon>Rhodospirillales</taxon>
        <taxon>Rhodospirillaceae</taxon>
        <taxon>Inquilinus</taxon>
    </lineage>
</organism>
<keyword evidence="7" id="KW-1185">Reference proteome</keyword>
<keyword evidence="1" id="KW-0805">Transcription regulation</keyword>
<proteinExistence type="predicted"/>
<dbReference type="InterPro" id="IPR036271">
    <property type="entry name" value="Tet_transcr_reg_TetR-rel_C_sf"/>
</dbReference>
<dbReference type="Pfam" id="PF00440">
    <property type="entry name" value="TetR_N"/>
    <property type="match status" value="1"/>
</dbReference>
<dbReference type="Gene3D" id="1.10.357.10">
    <property type="entry name" value="Tetracycline Repressor, domain 2"/>
    <property type="match status" value="1"/>
</dbReference>
<dbReference type="Gene3D" id="1.10.10.60">
    <property type="entry name" value="Homeodomain-like"/>
    <property type="match status" value="1"/>
</dbReference>
<evidence type="ECO:0000256" key="4">
    <source>
        <dbReference type="PROSITE-ProRule" id="PRU00335"/>
    </source>
</evidence>
<dbReference type="RefSeq" id="WP_309801383.1">
    <property type="nucleotide sequence ID" value="NZ_JAVDPW010000015.1"/>
</dbReference>
<feature type="domain" description="HTH tetR-type" evidence="5">
    <location>
        <begin position="9"/>
        <end position="69"/>
    </location>
</feature>
<evidence type="ECO:0000256" key="3">
    <source>
        <dbReference type="ARBA" id="ARBA00023163"/>
    </source>
</evidence>
<evidence type="ECO:0000256" key="1">
    <source>
        <dbReference type="ARBA" id="ARBA00023015"/>
    </source>
</evidence>
<dbReference type="PANTHER" id="PTHR47506:SF7">
    <property type="entry name" value="TRANSCRIPTIONAL REGULATORY PROTEIN"/>
    <property type="match status" value="1"/>
</dbReference>
<evidence type="ECO:0000259" key="5">
    <source>
        <dbReference type="PROSITE" id="PS50977"/>
    </source>
</evidence>
<protein>
    <submittedName>
        <fullName evidence="6">TetR/AcrR family transcriptional repressor of nem operon</fullName>
    </submittedName>
</protein>
<dbReference type="EMBL" id="JAVDPW010000015">
    <property type="protein sequence ID" value="MDR6293967.1"/>
    <property type="molecule type" value="Genomic_DNA"/>
</dbReference>
<evidence type="ECO:0000313" key="6">
    <source>
        <dbReference type="EMBL" id="MDR6293967.1"/>
    </source>
</evidence>
<dbReference type="Proteomes" id="UP001262410">
    <property type="component" value="Unassembled WGS sequence"/>
</dbReference>
<keyword evidence="3" id="KW-0804">Transcription</keyword>
<feature type="DNA-binding region" description="H-T-H motif" evidence="4">
    <location>
        <begin position="32"/>
        <end position="51"/>
    </location>
</feature>
<dbReference type="InterPro" id="IPR001647">
    <property type="entry name" value="HTH_TetR"/>
</dbReference>
<accession>A0ABU1K0A3</accession>
<keyword evidence="2 4" id="KW-0238">DNA-binding</keyword>
<reference evidence="6 7" key="1">
    <citation type="submission" date="2023-07" db="EMBL/GenBank/DDBJ databases">
        <title>Sorghum-associated microbial communities from plants grown in Nebraska, USA.</title>
        <authorList>
            <person name="Schachtman D."/>
        </authorList>
    </citation>
    <scope>NUCLEOTIDE SEQUENCE [LARGE SCALE GENOMIC DNA]</scope>
    <source>
        <strain evidence="6 7">584</strain>
    </source>
</reference>
<dbReference type="InterPro" id="IPR009057">
    <property type="entry name" value="Homeodomain-like_sf"/>
</dbReference>
<evidence type="ECO:0000313" key="7">
    <source>
        <dbReference type="Proteomes" id="UP001262410"/>
    </source>
</evidence>
<dbReference type="PANTHER" id="PTHR47506">
    <property type="entry name" value="TRANSCRIPTIONAL REGULATORY PROTEIN"/>
    <property type="match status" value="1"/>
</dbReference>
<comment type="caution">
    <text evidence="6">The sequence shown here is derived from an EMBL/GenBank/DDBJ whole genome shotgun (WGS) entry which is preliminary data.</text>
</comment>